<evidence type="ECO:0000256" key="5">
    <source>
        <dbReference type="ARBA" id="ARBA00022475"/>
    </source>
</evidence>
<organism evidence="19 20">
    <name type="scientific">Staphylococcus felis</name>
    <dbReference type="NCBI Taxonomy" id="46127"/>
    <lineage>
        <taxon>Bacteria</taxon>
        <taxon>Bacillati</taxon>
        <taxon>Bacillota</taxon>
        <taxon>Bacilli</taxon>
        <taxon>Bacillales</taxon>
        <taxon>Staphylococcaceae</taxon>
        <taxon>Staphylococcus</taxon>
    </lineage>
</organism>
<evidence type="ECO:0000256" key="14">
    <source>
        <dbReference type="SAM" id="Coils"/>
    </source>
</evidence>
<evidence type="ECO:0000256" key="8">
    <source>
        <dbReference type="ARBA" id="ARBA00022729"/>
    </source>
</evidence>
<dbReference type="EMBL" id="JAEDAQ010000011">
    <property type="protein sequence ID" value="MBH9581278.1"/>
    <property type="molecule type" value="Genomic_DNA"/>
</dbReference>
<feature type="compositionally biased region" description="Basic and acidic residues" evidence="15">
    <location>
        <begin position="340"/>
        <end position="354"/>
    </location>
</feature>
<evidence type="ECO:0000256" key="10">
    <source>
        <dbReference type="ARBA" id="ARBA00023026"/>
    </source>
</evidence>
<keyword evidence="5" id="KW-1003">Cell membrane</keyword>
<evidence type="ECO:0000256" key="12">
    <source>
        <dbReference type="ARBA" id="ARBA00045140"/>
    </source>
</evidence>
<dbReference type="Proteomes" id="UP000597038">
    <property type="component" value="Unassembled WGS sequence"/>
</dbReference>
<dbReference type="Gene3D" id="1.10.10.1270">
    <property type="entry name" value="Sbi, C3 binding domain IV"/>
    <property type="match status" value="2"/>
</dbReference>
<feature type="domain" description="Protein A Ig-binding" evidence="17">
    <location>
        <begin position="42"/>
        <end position="91"/>
    </location>
</feature>
<evidence type="ECO:0000256" key="16">
    <source>
        <dbReference type="SAM" id="SignalP"/>
    </source>
</evidence>
<dbReference type="InterPro" id="IPR009063">
    <property type="entry name" value="Ig/albumin-bd_sf"/>
</dbReference>
<dbReference type="SUPFAM" id="SSF46997">
    <property type="entry name" value="Bacterial immunoglobulin/albumin-binding domains"/>
    <property type="match status" value="2"/>
</dbReference>
<accession>A0ABS0QQ30</accession>
<evidence type="ECO:0000256" key="4">
    <source>
        <dbReference type="ARBA" id="ARBA00014958"/>
    </source>
</evidence>
<evidence type="ECO:0000256" key="7">
    <source>
        <dbReference type="ARBA" id="ARBA00022652"/>
    </source>
</evidence>
<evidence type="ECO:0000256" key="6">
    <source>
        <dbReference type="ARBA" id="ARBA00022525"/>
    </source>
</evidence>
<dbReference type="Gene3D" id="1.20.5.420">
    <property type="entry name" value="Immunoglobulin FC, subunit C"/>
    <property type="match status" value="2"/>
</dbReference>
<gene>
    <name evidence="19" type="ORF">I9026_07805</name>
</gene>
<keyword evidence="10" id="KW-0843">Virulence</keyword>
<keyword evidence="7" id="KW-0390">IgG-binding protein</keyword>
<comment type="similarity">
    <text evidence="3">Belongs to the immunoglobulin-binding protein Sbi family.</text>
</comment>
<name>A0ABS0QQ30_9STAP</name>
<dbReference type="Pfam" id="PF02216">
    <property type="entry name" value="B"/>
    <property type="match status" value="2"/>
</dbReference>
<comment type="subcellular location">
    <subcellularLocation>
        <location evidence="1">Cell membrane</location>
    </subcellularLocation>
    <subcellularLocation>
        <location evidence="2">Secreted</location>
    </subcellularLocation>
</comment>
<evidence type="ECO:0000256" key="3">
    <source>
        <dbReference type="ARBA" id="ARBA00005827"/>
    </source>
</evidence>
<evidence type="ECO:0000256" key="15">
    <source>
        <dbReference type="SAM" id="MobiDB-lite"/>
    </source>
</evidence>
<keyword evidence="11" id="KW-0472">Membrane</keyword>
<evidence type="ECO:0000259" key="18">
    <source>
        <dbReference type="Pfam" id="PF11621"/>
    </source>
</evidence>
<keyword evidence="9" id="KW-0677">Repeat</keyword>
<reference evidence="19 20" key="1">
    <citation type="submission" date="2020-12" db="EMBL/GenBank/DDBJ databases">
        <title>Genomic analysis of Staphylococcus felis from a cat with skin infection.</title>
        <authorList>
            <person name="Aslantas O."/>
            <person name="Keskin O."/>
            <person name="Buyukaltay K."/>
            <person name="Gullu Yucetepe A."/>
        </authorList>
    </citation>
    <scope>NUCLEOTIDE SEQUENCE [LARGE SCALE GENOMIC DNA]</scope>
    <source>
        <strain evidence="19 20">HARRANVET</strain>
    </source>
</reference>
<dbReference type="InterPro" id="IPR041909">
    <property type="entry name" value="Sbi_C3_db_domIV"/>
</dbReference>
<dbReference type="Pfam" id="PF11621">
    <property type="entry name" value="Sbi-IV"/>
    <property type="match status" value="2"/>
</dbReference>
<comment type="function">
    <text evidence="12">Plays a role in the inhibition of both the innate and adaptive immune responses. Possesses two N-terminal domains that bind the Fc region of IgG and two domains that form a tripartite complex with complement factors C3b and CFH. By recruiting CFH and C3b, the secreted form acts as a potent complement inhibitor of the alternative pathway-mediated lysis.</text>
</comment>
<proteinExistence type="inferred from homology"/>
<evidence type="ECO:0000313" key="20">
    <source>
        <dbReference type="Proteomes" id="UP000597038"/>
    </source>
</evidence>
<dbReference type="InterPro" id="IPR003132">
    <property type="entry name" value="Protein_A_Ig-bd"/>
</dbReference>
<evidence type="ECO:0000256" key="2">
    <source>
        <dbReference type="ARBA" id="ARBA00004613"/>
    </source>
</evidence>
<keyword evidence="14" id="KW-0175">Coiled coil</keyword>
<feature type="chain" id="PRO_5045283253" description="Immunoglobulin-binding protein Sbi" evidence="16">
    <location>
        <begin position="30"/>
        <end position="508"/>
    </location>
</feature>
<feature type="signal peptide" evidence="16">
    <location>
        <begin position="1"/>
        <end position="29"/>
    </location>
</feature>
<feature type="domain" description="Immunoglobulin-binding protein Sbi" evidence="18">
    <location>
        <begin position="267"/>
        <end position="329"/>
    </location>
</feature>
<evidence type="ECO:0000313" key="19">
    <source>
        <dbReference type="EMBL" id="MBH9581278.1"/>
    </source>
</evidence>
<evidence type="ECO:0000259" key="17">
    <source>
        <dbReference type="Pfam" id="PF02216"/>
    </source>
</evidence>
<evidence type="ECO:0000256" key="1">
    <source>
        <dbReference type="ARBA" id="ARBA00004236"/>
    </source>
</evidence>
<feature type="region of interest" description="Disordered" evidence="15">
    <location>
        <begin position="340"/>
        <end position="362"/>
    </location>
</feature>
<dbReference type="InterPro" id="IPR021657">
    <property type="entry name" value="IgG-binding_Sbi_dom_IV"/>
</dbReference>
<evidence type="ECO:0000256" key="11">
    <source>
        <dbReference type="ARBA" id="ARBA00023136"/>
    </source>
</evidence>
<comment type="caution">
    <text evidence="19">The sequence shown here is derived from an EMBL/GenBank/DDBJ whole genome shotgun (WGS) entry which is preliminary data.</text>
</comment>
<protein>
    <recommendedName>
        <fullName evidence="4">Immunoglobulin-binding protein Sbi</fullName>
    </recommendedName>
</protein>
<keyword evidence="8 16" id="KW-0732">Signal</keyword>
<comment type="subunit">
    <text evidence="13">Interacts (via sbi-I and sbi-II domains) with the Fc region of mammalian immunoglobulin G (IgG) proteins. Interacts (via sbi-III and sbi-IV domains) with host complement C3. Interacts (via sbi-III and sbi-IV domains) with host CFH. Interacts (via sbi-IV domain) with beta-2-glycoprotein 1/APOH.</text>
</comment>
<sequence>MKNKNISRLLMGAATLTLATMIANGEAKADEVTQEASVEQSQNEFETDQQRAFYHTLHLEDVTEDQRNQYIKTIREEPTRAQEVFSESVKDSINPERRTAQQNAFYGVLHNEDLSEKKRNEYIEQIKKNPDHSQQVWIDSINPTELEQNRANAEQAINDFDANKHAQDKVKVYEENAKLPESERMLNNYIVEQISKDKAKTRENDRIDSANKALTALNTQDSIENRRQAQREVNKAPMDVQAQLQKQLNAITKQLDEKAEANRKAKEDAIALGDEHTAAANKVLSELKDNVSDEKRKEAEDAIKKAPKHVQAHLQNQLKAIISQHEQKKVQPEVETVVTEEKAEDTTADAKEDNQVTTPAQAETHSTLASYYHSLKDSLKKDYDSVYNTFNKGYQQLTETYNKYKQKYEDAKYYLDKYRTYKGPLDRIILVTLSNHSYIEPIKIEEKNGALYNTYAQARNYVTEGINTGKVLYTLYQNPTVLKTAIATAEATSTIKNVFSNILSSFWK</sequence>
<feature type="domain" description="Immunoglobulin-binding protein Sbi" evidence="18">
    <location>
        <begin position="195"/>
        <end position="257"/>
    </location>
</feature>
<evidence type="ECO:0000256" key="9">
    <source>
        <dbReference type="ARBA" id="ARBA00022737"/>
    </source>
</evidence>
<evidence type="ECO:0000256" key="13">
    <source>
        <dbReference type="ARBA" id="ARBA00046518"/>
    </source>
</evidence>
<feature type="coiled-coil region" evidence="14">
    <location>
        <begin position="241"/>
        <end position="268"/>
    </location>
</feature>
<keyword evidence="20" id="KW-1185">Reference proteome</keyword>
<keyword evidence="6" id="KW-0964">Secreted</keyword>
<feature type="domain" description="Protein A Ig-binding" evidence="17">
    <location>
        <begin position="94"/>
        <end position="140"/>
    </location>
</feature>